<keyword evidence="2" id="KW-0812">Transmembrane</keyword>
<evidence type="ECO:0000256" key="1">
    <source>
        <dbReference type="SAM" id="MobiDB-lite"/>
    </source>
</evidence>
<dbReference type="Proteomes" id="UP001229421">
    <property type="component" value="Unassembled WGS sequence"/>
</dbReference>
<keyword evidence="2" id="KW-0472">Membrane</keyword>
<keyword evidence="2" id="KW-1133">Transmembrane helix</keyword>
<dbReference type="PANTHER" id="PTHR33870:SF4">
    <property type="entry name" value="CARDIOMYOPATHY-ASSOCIATED PROTEIN"/>
    <property type="match status" value="1"/>
</dbReference>
<dbReference type="AlphaFoldDB" id="A0AAD8NEH3"/>
<comment type="caution">
    <text evidence="3">The sequence shown here is derived from an EMBL/GenBank/DDBJ whole genome shotgun (WGS) entry which is preliminary data.</text>
</comment>
<dbReference type="EMBL" id="JAUHHV010000009">
    <property type="protein sequence ID" value="KAK1412860.1"/>
    <property type="molecule type" value="Genomic_DNA"/>
</dbReference>
<feature type="region of interest" description="Disordered" evidence="1">
    <location>
        <begin position="454"/>
        <end position="492"/>
    </location>
</feature>
<evidence type="ECO:0000313" key="3">
    <source>
        <dbReference type="EMBL" id="KAK1412860.1"/>
    </source>
</evidence>
<evidence type="ECO:0000256" key="2">
    <source>
        <dbReference type="SAM" id="Phobius"/>
    </source>
</evidence>
<protein>
    <submittedName>
        <fullName evidence="3">Uncharacterized protein</fullName>
    </submittedName>
</protein>
<feature type="region of interest" description="Disordered" evidence="1">
    <location>
        <begin position="531"/>
        <end position="570"/>
    </location>
</feature>
<feature type="region of interest" description="Disordered" evidence="1">
    <location>
        <begin position="347"/>
        <end position="399"/>
    </location>
</feature>
<reference evidence="3" key="1">
    <citation type="journal article" date="2023" name="bioRxiv">
        <title>Improved chromosome-level genome assembly for marigold (Tagetes erecta).</title>
        <authorList>
            <person name="Jiang F."/>
            <person name="Yuan L."/>
            <person name="Wang S."/>
            <person name="Wang H."/>
            <person name="Xu D."/>
            <person name="Wang A."/>
            <person name="Fan W."/>
        </authorList>
    </citation>
    <scope>NUCLEOTIDE SEQUENCE</scope>
    <source>
        <strain evidence="3">WSJ</strain>
        <tissue evidence="3">Leaf</tissue>
    </source>
</reference>
<evidence type="ECO:0000313" key="4">
    <source>
        <dbReference type="Proteomes" id="UP001229421"/>
    </source>
</evidence>
<accession>A0AAD8NEH3</accession>
<gene>
    <name evidence="3" type="ORF">QVD17_34429</name>
</gene>
<name>A0AAD8NEH3_TARER</name>
<sequence length="570" mass="64222">MDESHDQNFMQKFTKIWSKTCVFCCEKYPIPTIILISFFLLYLFFPLVFKILIYSFPLVGIFLLVQRHLSCINQEKVKHVEEDRRRKFAKSRRSFKSRNHLIRRKNLNKHDDYNDTKDDDDDDIFLKSLSDLLTDKKSKGTRDVKFESVDGFKGECSSSNGNVDGNKDVSKDDIKPQDQKVVQWMEDNQNNDMDLGLSEPEGNKRLQSLMQRRRSRKNLGFEEGGSTGNNNKNVQISAVKTMKINPFLEVKSSGKISPGSAPSTLLTTTNPFDLPYDPHEEKLDLTGDNFHEEFTVVQPKEPVFCRHQSFSLGAFAHPVIARDDDERSCCKDLSNKQKSVIGFETSTLADTGGDNKHVHLDSPISDDSIDSNHPTEEGTSSKQAAGEDETEITPEEKDSFDERKADINFFYGMHKKAHHVANISIVSDLQVELSDEDNVPTLDDVDIEKARETALKSSNSQEDLEMNENPKPLSSDPIQSNHIHEPHGAGHSFVAQSAPAGLEEVAVAQAPVSSSSPKSVLQRDYSADLPLNFINEAHQPDNQTRETDSSDSVLHHINDSGEQDQNVHQL</sequence>
<keyword evidence="4" id="KW-1185">Reference proteome</keyword>
<feature type="transmembrane region" description="Helical" evidence="2">
    <location>
        <begin position="21"/>
        <end position="45"/>
    </location>
</feature>
<feature type="compositionally biased region" description="Basic and acidic residues" evidence="1">
    <location>
        <begin position="543"/>
        <end position="559"/>
    </location>
</feature>
<proteinExistence type="predicted"/>
<dbReference type="PANTHER" id="PTHR33870">
    <property type="entry name" value="CARDIOMYOPATHY-ASSOCIATED PROTEIN"/>
    <property type="match status" value="1"/>
</dbReference>
<organism evidence="3 4">
    <name type="scientific">Tagetes erecta</name>
    <name type="common">African marigold</name>
    <dbReference type="NCBI Taxonomy" id="13708"/>
    <lineage>
        <taxon>Eukaryota</taxon>
        <taxon>Viridiplantae</taxon>
        <taxon>Streptophyta</taxon>
        <taxon>Embryophyta</taxon>
        <taxon>Tracheophyta</taxon>
        <taxon>Spermatophyta</taxon>
        <taxon>Magnoliopsida</taxon>
        <taxon>eudicotyledons</taxon>
        <taxon>Gunneridae</taxon>
        <taxon>Pentapetalae</taxon>
        <taxon>asterids</taxon>
        <taxon>campanulids</taxon>
        <taxon>Asterales</taxon>
        <taxon>Asteraceae</taxon>
        <taxon>Asteroideae</taxon>
        <taxon>Heliantheae alliance</taxon>
        <taxon>Tageteae</taxon>
        <taxon>Tagetes</taxon>
    </lineage>
</organism>